<keyword evidence="3" id="KW-1185">Reference proteome</keyword>
<keyword evidence="1" id="KW-1133">Transmembrane helix</keyword>
<feature type="transmembrane region" description="Helical" evidence="1">
    <location>
        <begin position="33"/>
        <end position="51"/>
    </location>
</feature>
<dbReference type="EMBL" id="JACGXL010000002">
    <property type="protein sequence ID" value="MBA8887869.1"/>
    <property type="molecule type" value="Genomic_DNA"/>
</dbReference>
<name>A0A839F1X1_9GAMM</name>
<dbReference type="InterPro" id="IPR046027">
    <property type="entry name" value="DUF5985"/>
</dbReference>
<gene>
    <name evidence="2" type="ORF">FHW12_002083</name>
</gene>
<dbReference type="RefSeq" id="WP_182530899.1">
    <property type="nucleotide sequence ID" value="NZ_JACGXL010000002.1"/>
</dbReference>
<protein>
    <submittedName>
        <fullName evidence="2">Uncharacterized protein</fullName>
    </submittedName>
</protein>
<evidence type="ECO:0000313" key="2">
    <source>
        <dbReference type="EMBL" id="MBA8887869.1"/>
    </source>
</evidence>
<evidence type="ECO:0000256" key="1">
    <source>
        <dbReference type="SAM" id="Phobius"/>
    </source>
</evidence>
<evidence type="ECO:0000313" key="3">
    <source>
        <dbReference type="Proteomes" id="UP000550401"/>
    </source>
</evidence>
<accession>A0A839F1X1</accession>
<keyword evidence="1" id="KW-0472">Membrane</keyword>
<dbReference type="AlphaFoldDB" id="A0A839F1X1"/>
<dbReference type="Proteomes" id="UP000550401">
    <property type="component" value="Unassembled WGS sequence"/>
</dbReference>
<keyword evidence="1" id="KW-0812">Transmembrane</keyword>
<organism evidence="2 3">
    <name type="scientific">Dokdonella fugitiva</name>
    <dbReference type="NCBI Taxonomy" id="328517"/>
    <lineage>
        <taxon>Bacteria</taxon>
        <taxon>Pseudomonadati</taxon>
        <taxon>Pseudomonadota</taxon>
        <taxon>Gammaproteobacteria</taxon>
        <taxon>Lysobacterales</taxon>
        <taxon>Rhodanobacteraceae</taxon>
        <taxon>Dokdonella</taxon>
    </lineage>
</organism>
<dbReference type="Pfam" id="PF19447">
    <property type="entry name" value="DUF5985"/>
    <property type="match status" value="1"/>
</dbReference>
<proteinExistence type="predicted"/>
<comment type="caution">
    <text evidence="2">The sequence shown here is derived from an EMBL/GenBank/DDBJ whole genome shotgun (WGS) entry which is preliminary data.</text>
</comment>
<feature type="transmembrane region" description="Helical" evidence="1">
    <location>
        <begin position="63"/>
        <end position="81"/>
    </location>
</feature>
<sequence length="85" mass="9390">MAIFVYGLCALTALMCAFLLLRAYHATRSAVLWWSGLCFSGLMLSNVILIVDKLVFPQIDLLGLRLWITLVSLGLLLYGLINSGE</sequence>
<reference evidence="2 3" key="1">
    <citation type="submission" date="2020-07" db="EMBL/GenBank/DDBJ databases">
        <title>Genomic Encyclopedia of Type Strains, Phase IV (KMG-V): Genome sequencing to study the core and pangenomes of soil and plant-associated prokaryotes.</title>
        <authorList>
            <person name="Whitman W."/>
        </authorList>
    </citation>
    <scope>NUCLEOTIDE SEQUENCE [LARGE SCALE GENOMIC DNA]</scope>
    <source>
        <strain evidence="2 3">RH2WT43</strain>
    </source>
</reference>